<sequence>MPEFDQIDLMNYAVYGNEHDPEWLEIRNYIQSNSTAQKEYEEIKRNLPALPARRRTREFGRSQTSNSPSNTATAGSRTPEGNPTSDEARKKWWNVFLGE</sequence>
<dbReference type="AlphaFoldDB" id="A0A2M9ZR84"/>
<dbReference type="OrthoDB" id="335839at2"/>
<accession>A0A2M9ZR84</accession>
<evidence type="ECO:0000313" key="2">
    <source>
        <dbReference type="EMBL" id="PJZ71012.1"/>
    </source>
</evidence>
<comment type="caution">
    <text evidence="3">The sequence shown here is derived from an EMBL/GenBank/DDBJ whole genome shotgun (WGS) entry which is preliminary data.</text>
</comment>
<feature type="region of interest" description="Disordered" evidence="1">
    <location>
        <begin position="51"/>
        <end position="90"/>
    </location>
</feature>
<evidence type="ECO:0000256" key="1">
    <source>
        <dbReference type="SAM" id="MobiDB-lite"/>
    </source>
</evidence>
<evidence type="ECO:0000313" key="4">
    <source>
        <dbReference type="Proteomes" id="UP000231962"/>
    </source>
</evidence>
<name>A0A2M9ZR84_9LEPT</name>
<dbReference type="EMBL" id="NPDY01000001">
    <property type="protein sequence ID" value="PJZ71012.1"/>
    <property type="molecule type" value="Genomic_DNA"/>
</dbReference>
<keyword evidence="4" id="KW-1185">Reference proteome</keyword>
<evidence type="ECO:0000313" key="5">
    <source>
        <dbReference type="Proteomes" id="UP000231990"/>
    </source>
</evidence>
<dbReference type="EMBL" id="NPDZ01000001">
    <property type="protein sequence ID" value="PJZ74544.1"/>
    <property type="molecule type" value="Genomic_DNA"/>
</dbReference>
<reference evidence="4 5" key="1">
    <citation type="submission" date="2017-07" db="EMBL/GenBank/DDBJ databases">
        <title>Leptospira spp. isolated from tropical soils.</title>
        <authorList>
            <person name="Thibeaux R."/>
            <person name="Iraola G."/>
            <person name="Ferres I."/>
            <person name="Bierque E."/>
            <person name="Girault D."/>
            <person name="Soupe-Gilbert M.-E."/>
            <person name="Picardeau M."/>
            <person name="Goarant C."/>
        </authorList>
    </citation>
    <scope>NUCLEOTIDE SEQUENCE [LARGE SCALE GENOMIC DNA]</scope>
    <source>
        <strain evidence="3 5">FH1-B-B1</strain>
        <strain evidence="2 4">FH1-B-C1</strain>
    </source>
</reference>
<organism evidence="3 5">
    <name type="scientific">Leptospira perolatii</name>
    <dbReference type="NCBI Taxonomy" id="2023191"/>
    <lineage>
        <taxon>Bacteria</taxon>
        <taxon>Pseudomonadati</taxon>
        <taxon>Spirochaetota</taxon>
        <taxon>Spirochaetia</taxon>
        <taxon>Leptospirales</taxon>
        <taxon>Leptospiraceae</taxon>
        <taxon>Leptospira</taxon>
    </lineage>
</organism>
<feature type="compositionally biased region" description="Polar residues" evidence="1">
    <location>
        <begin position="61"/>
        <end position="85"/>
    </location>
</feature>
<dbReference type="Proteomes" id="UP000231990">
    <property type="component" value="Unassembled WGS sequence"/>
</dbReference>
<gene>
    <name evidence="2" type="ORF">CH360_00310</name>
    <name evidence="3" type="ORF">CH373_00310</name>
</gene>
<evidence type="ECO:0000313" key="3">
    <source>
        <dbReference type="EMBL" id="PJZ74544.1"/>
    </source>
</evidence>
<dbReference type="Proteomes" id="UP000231962">
    <property type="component" value="Unassembled WGS sequence"/>
</dbReference>
<proteinExistence type="predicted"/>
<protein>
    <submittedName>
        <fullName evidence="3">Uncharacterized protein</fullName>
    </submittedName>
</protein>
<dbReference type="RefSeq" id="WP_100711955.1">
    <property type="nucleotide sequence ID" value="NZ_NPDY01000001.1"/>
</dbReference>